<dbReference type="Proteomes" id="UP000682005">
    <property type="component" value="Chromosome 2"/>
</dbReference>
<dbReference type="KEGG" id="pfus:ADJ77_10610"/>
<dbReference type="OrthoDB" id="7067974at2"/>
<dbReference type="EMBL" id="CP012075">
    <property type="protein sequence ID" value="AKU70241.1"/>
    <property type="molecule type" value="Genomic_DNA"/>
</dbReference>
<gene>
    <name evidence="1" type="ORF">ADJ77_10610</name>
    <name evidence="2" type="ORF">J5A51_00840</name>
</gene>
<dbReference type="Proteomes" id="UP000060345">
    <property type="component" value="Chromosome 2"/>
</dbReference>
<dbReference type="RefSeq" id="WP_025079247.1">
    <property type="nucleotide sequence ID" value="NZ_BAKO01000068.1"/>
</dbReference>
<reference evidence="2 4" key="2">
    <citation type="submission" date="2021-03" db="EMBL/GenBank/DDBJ databases">
        <title>Human Oral Microbial Genomes.</title>
        <authorList>
            <person name="Johnston C.D."/>
            <person name="Chen T."/>
            <person name="Dewhirst F.E."/>
        </authorList>
    </citation>
    <scope>NUCLEOTIDE SEQUENCE [LARGE SCALE GENOMIC DNA]</scope>
    <source>
        <strain evidence="2 4">W1435</strain>
    </source>
</reference>
<dbReference type="EMBL" id="CP072369">
    <property type="protein sequence ID" value="QUB85858.1"/>
    <property type="molecule type" value="Genomic_DNA"/>
</dbReference>
<evidence type="ECO:0000313" key="4">
    <source>
        <dbReference type="Proteomes" id="UP000682005"/>
    </source>
</evidence>
<sequence length="112" mass="12848">MRQVNGDEIFYKYHGKSNRLGKEYNYVTNKKYLSEQALREDLALLKEWGVDIEYVTTFRPQAGTWIGEGTAARQISQDGTEILEGRGYQGIINIKELPNSTIIKTEKVNFSL</sequence>
<keyword evidence="4" id="KW-1185">Reference proteome</keyword>
<accession>A0A0K1NNH9</accession>
<evidence type="ECO:0000313" key="3">
    <source>
        <dbReference type="Proteomes" id="UP000060345"/>
    </source>
</evidence>
<reference evidence="1 3" key="1">
    <citation type="submission" date="2015-07" db="EMBL/GenBank/DDBJ databases">
        <authorList>
            <person name="Noorani M."/>
        </authorList>
    </citation>
    <scope>NUCLEOTIDE SEQUENCE [LARGE SCALE GENOMIC DNA]</scope>
    <source>
        <strain evidence="1 3">W1435</strain>
    </source>
</reference>
<evidence type="ECO:0000313" key="1">
    <source>
        <dbReference type="EMBL" id="AKU70241.1"/>
    </source>
</evidence>
<evidence type="ECO:0000313" key="2">
    <source>
        <dbReference type="EMBL" id="QUB85858.1"/>
    </source>
</evidence>
<proteinExistence type="predicted"/>
<dbReference type="AlphaFoldDB" id="A0A0K1NNH9"/>
<organism evidence="1 3">
    <name type="scientific">Prevotella fusca JCM 17724</name>
    <dbReference type="NCBI Taxonomy" id="1236517"/>
    <lineage>
        <taxon>Bacteria</taxon>
        <taxon>Pseudomonadati</taxon>
        <taxon>Bacteroidota</taxon>
        <taxon>Bacteroidia</taxon>
        <taxon>Bacteroidales</taxon>
        <taxon>Prevotellaceae</taxon>
        <taxon>Prevotella</taxon>
    </lineage>
</organism>
<protein>
    <submittedName>
        <fullName evidence="1">Uncharacterized protein</fullName>
    </submittedName>
</protein>
<name>A0A0K1NNH9_9BACT</name>